<dbReference type="AlphaFoldDB" id="A0A8T0GLJ4"/>
<proteinExistence type="predicted"/>
<comment type="caution">
    <text evidence="1">The sequence shown here is derived from an EMBL/GenBank/DDBJ whole genome shotgun (WGS) entry which is preliminary data.</text>
</comment>
<gene>
    <name evidence="1" type="ORF">KC19_10G080900</name>
</gene>
<evidence type="ECO:0000313" key="2">
    <source>
        <dbReference type="Proteomes" id="UP000822688"/>
    </source>
</evidence>
<reference evidence="1" key="1">
    <citation type="submission" date="2020-06" db="EMBL/GenBank/DDBJ databases">
        <title>WGS assembly of Ceratodon purpureus strain R40.</title>
        <authorList>
            <person name="Carey S.B."/>
            <person name="Jenkins J."/>
            <person name="Shu S."/>
            <person name="Lovell J.T."/>
            <person name="Sreedasyam A."/>
            <person name="Maumus F."/>
            <person name="Tiley G.P."/>
            <person name="Fernandez-Pozo N."/>
            <person name="Barry K."/>
            <person name="Chen C."/>
            <person name="Wang M."/>
            <person name="Lipzen A."/>
            <person name="Daum C."/>
            <person name="Saski C.A."/>
            <person name="Payton A.C."/>
            <person name="Mcbreen J.C."/>
            <person name="Conrad R.E."/>
            <person name="Kollar L.M."/>
            <person name="Olsson S."/>
            <person name="Huttunen S."/>
            <person name="Landis J.B."/>
            <person name="Wickett N.J."/>
            <person name="Johnson M.G."/>
            <person name="Rensing S.A."/>
            <person name="Grimwood J."/>
            <person name="Schmutz J."/>
            <person name="Mcdaniel S.F."/>
        </authorList>
    </citation>
    <scope>NUCLEOTIDE SEQUENCE</scope>
    <source>
        <strain evidence="1">R40</strain>
    </source>
</reference>
<accession>A0A8T0GLJ4</accession>
<dbReference type="Proteomes" id="UP000822688">
    <property type="component" value="Chromosome 10"/>
</dbReference>
<name>A0A8T0GLJ4_CERPU</name>
<keyword evidence="2" id="KW-1185">Reference proteome</keyword>
<protein>
    <submittedName>
        <fullName evidence="1">Uncharacterized protein</fullName>
    </submittedName>
</protein>
<organism evidence="1 2">
    <name type="scientific">Ceratodon purpureus</name>
    <name type="common">Fire moss</name>
    <name type="synonym">Dicranum purpureum</name>
    <dbReference type="NCBI Taxonomy" id="3225"/>
    <lineage>
        <taxon>Eukaryota</taxon>
        <taxon>Viridiplantae</taxon>
        <taxon>Streptophyta</taxon>
        <taxon>Embryophyta</taxon>
        <taxon>Bryophyta</taxon>
        <taxon>Bryophytina</taxon>
        <taxon>Bryopsida</taxon>
        <taxon>Dicranidae</taxon>
        <taxon>Pseudoditrichales</taxon>
        <taxon>Ditrichaceae</taxon>
        <taxon>Ceratodon</taxon>
    </lineage>
</organism>
<evidence type="ECO:0000313" key="1">
    <source>
        <dbReference type="EMBL" id="KAG0559124.1"/>
    </source>
</evidence>
<dbReference type="EMBL" id="CM026431">
    <property type="protein sequence ID" value="KAG0559124.1"/>
    <property type="molecule type" value="Genomic_DNA"/>
</dbReference>
<sequence length="68" mass="7583">MPLQVRHHCTILLACYGSGAPDRGMMTFDEFTQPPKLVERGFIEKCKGRINHNIGTSQSPLILVTITI</sequence>